<dbReference type="InterPro" id="IPR036390">
    <property type="entry name" value="WH_DNA-bd_sf"/>
</dbReference>
<dbReference type="Gene3D" id="1.10.10.10">
    <property type="entry name" value="Winged helix-like DNA-binding domain superfamily/Winged helix DNA-binding domain"/>
    <property type="match status" value="1"/>
</dbReference>
<dbReference type="InterPro" id="IPR036388">
    <property type="entry name" value="WH-like_DNA-bd_sf"/>
</dbReference>
<dbReference type="Proteomes" id="UP001493487">
    <property type="component" value="Unassembled WGS sequence"/>
</dbReference>
<reference evidence="1 2" key="1">
    <citation type="journal article" date="2023" name="Genome Announc.">
        <title>Pan-Genome Analyses of the Genus Cohnella and Proposal of the Novel Species Cohnella silvisoli sp. nov., Isolated from Forest Soil.</title>
        <authorList>
            <person name="Wang C."/>
            <person name="Mao L."/>
            <person name="Bao G."/>
            <person name="Zhu H."/>
        </authorList>
    </citation>
    <scope>NUCLEOTIDE SEQUENCE [LARGE SCALE GENOMIC DNA]</scope>
    <source>
        <strain evidence="1 2">NL03-T5-1</strain>
    </source>
</reference>
<dbReference type="Pfam" id="PF02082">
    <property type="entry name" value="Rrf2"/>
    <property type="match status" value="1"/>
</dbReference>
<evidence type="ECO:0000313" key="2">
    <source>
        <dbReference type="Proteomes" id="UP001493487"/>
    </source>
</evidence>
<name>A0ABV1KML6_9BACL</name>
<gene>
    <name evidence="1" type="ORF">QJS35_02740</name>
</gene>
<dbReference type="PANTHER" id="PTHR33221">
    <property type="entry name" value="WINGED HELIX-TURN-HELIX TRANSCRIPTIONAL REGULATOR, RRF2 FAMILY"/>
    <property type="match status" value="1"/>
</dbReference>
<proteinExistence type="predicted"/>
<organism evidence="1 2">
    <name type="scientific">Cohnella silvisoli</name>
    <dbReference type="NCBI Taxonomy" id="2873699"/>
    <lineage>
        <taxon>Bacteria</taxon>
        <taxon>Bacillati</taxon>
        <taxon>Bacillota</taxon>
        <taxon>Bacilli</taxon>
        <taxon>Bacillales</taxon>
        <taxon>Paenibacillaceae</taxon>
        <taxon>Cohnella</taxon>
    </lineage>
</organism>
<dbReference type="PROSITE" id="PS51197">
    <property type="entry name" value="HTH_RRF2_2"/>
    <property type="match status" value="1"/>
</dbReference>
<dbReference type="SUPFAM" id="SSF46785">
    <property type="entry name" value="Winged helix' DNA-binding domain"/>
    <property type="match status" value="1"/>
</dbReference>
<protein>
    <submittedName>
        <fullName evidence="1">Rrf2 family transcriptional regulator</fullName>
    </submittedName>
</protein>
<sequence>MGINSRLSVGIHILALLEINKQGVNTSEYLASSINTNPTVVRKITGLLRNAGLVEVHPGVAGAKPAKEISEITLFDVYRAVNPDHEKELFSMHDSPNPMCPVGKNIQGSVEPHFKNAQRALEKELEKVTISDVVKNIIDKENARK</sequence>
<comment type="caution">
    <text evidence="1">The sequence shown here is derived from an EMBL/GenBank/DDBJ whole genome shotgun (WGS) entry which is preliminary data.</text>
</comment>
<evidence type="ECO:0000313" key="1">
    <source>
        <dbReference type="EMBL" id="MEQ4481308.1"/>
    </source>
</evidence>
<dbReference type="InterPro" id="IPR000944">
    <property type="entry name" value="Tscrpt_reg_Rrf2"/>
</dbReference>
<dbReference type="RefSeq" id="WP_232182185.1">
    <property type="nucleotide sequence ID" value="NZ_JAIOAP010000001.1"/>
</dbReference>
<accession>A0ABV1KML6</accession>
<keyword evidence="2" id="KW-1185">Reference proteome</keyword>
<dbReference type="EMBL" id="JASKHM010000001">
    <property type="protein sequence ID" value="MEQ4481308.1"/>
    <property type="molecule type" value="Genomic_DNA"/>
</dbReference>
<dbReference type="PANTHER" id="PTHR33221:SF15">
    <property type="entry name" value="HTH-TYPE TRANSCRIPTIONAL REGULATOR YWGB-RELATED"/>
    <property type="match status" value="1"/>
</dbReference>